<dbReference type="GO" id="GO:0004519">
    <property type="term" value="F:endonuclease activity"/>
    <property type="evidence" value="ECO:0007669"/>
    <property type="project" value="InterPro"/>
</dbReference>
<dbReference type="SMART" id="SM00507">
    <property type="entry name" value="HNHc"/>
    <property type="match status" value="1"/>
</dbReference>
<evidence type="ECO:0000256" key="1">
    <source>
        <dbReference type="ARBA" id="ARBA00023450"/>
    </source>
</evidence>
<dbReference type="EMBL" id="JACHDR010000001">
    <property type="protein sequence ID" value="MBB5511593.1"/>
    <property type="molecule type" value="Genomic_DNA"/>
</dbReference>
<dbReference type="InterPro" id="IPR002711">
    <property type="entry name" value="HNH"/>
</dbReference>
<feature type="region of interest" description="Disordered" evidence="2">
    <location>
        <begin position="280"/>
        <end position="318"/>
    </location>
</feature>
<evidence type="ECO:0000256" key="2">
    <source>
        <dbReference type="SAM" id="MobiDB-lite"/>
    </source>
</evidence>
<comment type="similarity">
    <text evidence="1">Belongs to the Rv1128c/1148c/1588c/1702c/1945/3466 family.</text>
</comment>
<dbReference type="Pfam" id="PF01844">
    <property type="entry name" value="HNH"/>
    <property type="match status" value="1"/>
</dbReference>
<dbReference type="InterPro" id="IPR003870">
    <property type="entry name" value="DUF222"/>
</dbReference>
<accession>A0A7W8WZ99</accession>
<dbReference type="Gene3D" id="1.10.30.50">
    <property type="match status" value="1"/>
</dbReference>
<reference evidence="4 5" key="1">
    <citation type="submission" date="2020-08" db="EMBL/GenBank/DDBJ databases">
        <title>Sequencing the genomes of 1000 actinobacteria strains.</title>
        <authorList>
            <person name="Klenk H.-P."/>
        </authorList>
    </citation>
    <scope>NUCLEOTIDE SEQUENCE [LARGE SCALE GENOMIC DNA]</scope>
    <source>
        <strain evidence="4 5">DSM 105783</strain>
    </source>
</reference>
<proteinExistence type="inferred from homology"/>
<dbReference type="AlphaFoldDB" id="A0A7W8WZ99"/>
<evidence type="ECO:0000313" key="4">
    <source>
        <dbReference type="EMBL" id="MBB5511593.1"/>
    </source>
</evidence>
<feature type="region of interest" description="Disordered" evidence="2">
    <location>
        <begin position="1"/>
        <end position="24"/>
    </location>
</feature>
<organism evidence="4 5">
    <name type="scientific">Neomicrococcus aestuarii</name>
    <dbReference type="NCBI Taxonomy" id="556325"/>
    <lineage>
        <taxon>Bacteria</taxon>
        <taxon>Bacillati</taxon>
        <taxon>Actinomycetota</taxon>
        <taxon>Actinomycetes</taxon>
        <taxon>Micrococcales</taxon>
        <taxon>Micrococcaceae</taxon>
        <taxon>Neomicrococcus</taxon>
    </lineage>
</organism>
<dbReference type="GO" id="GO:0008270">
    <property type="term" value="F:zinc ion binding"/>
    <property type="evidence" value="ECO:0007669"/>
    <property type="project" value="InterPro"/>
</dbReference>
<dbReference type="InterPro" id="IPR003615">
    <property type="entry name" value="HNH_nuc"/>
</dbReference>
<evidence type="ECO:0000259" key="3">
    <source>
        <dbReference type="SMART" id="SM00507"/>
    </source>
</evidence>
<feature type="domain" description="HNH nuclease" evidence="3">
    <location>
        <begin position="438"/>
        <end position="490"/>
    </location>
</feature>
<sequence length="532" mass="56697">MTTALEIQPTHPTTDTAPTGASPLAASGAAIPRAALPAGGGVDRFRLIHEAVSSAMDSLMGASMSRGAWKECAGLIEQLSHQIARGQVHAAEQFVDIASREAATGSGNRLRSKNPEEELAAHLGVSKAEIRRRLSVAEGLRDRLDEYGESLGAKLPLVADVFMNGNMSLLAATTMVREISKAETIASATEGVDADATREGMEAALVGANRTGGCPLVSTVAKNWLNRLNTNNVTATDELKRQFQGLHLLGRKYGLNHGEFYFDDEQWAVIAAGSTFEANPRVKTTTGTDASTSGGAKGTTDEAGNAITPNATTSGSTGSCLDVNGDVHEVPEVLKDSRTRAQKLADGLVRSVRAGLESKKLPVNGGLRPQVMVAIDLETLQGRVAADEKYLSHSAQLGPVDPGMIRKIACDAQILPVVLNGEGRVLDVGEPQRLFTQEQRKILYTRDLGCTAPGCTVPADGCEAHHVKEWSQGGPTTIDNGALVCHYHHQLVHETDWRINVSSGVPYWVPPKAVDPNQIPLRNHYFRHGLTP</sequence>
<feature type="compositionally biased region" description="Low complexity" evidence="2">
    <location>
        <begin position="283"/>
        <end position="294"/>
    </location>
</feature>
<feature type="compositionally biased region" description="Polar residues" evidence="2">
    <location>
        <begin position="1"/>
        <end position="19"/>
    </location>
</feature>
<dbReference type="Proteomes" id="UP000580797">
    <property type="component" value="Unassembled WGS sequence"/>
</dbReference>
<evidence type="ECO:0000313" key="5">
    <source>
        <dbReference type="Proteomes" id="UP000580797"/>
    </source>
</evidence>
<protein>
    <recommendedName>
        <fullName evidence="3">HNH nuclease domain-containing protein</fullName>
    </recommendedName>
</protein>
<feature type="compositionally biased region" description="Polar residues" evidence="2">
    <location>
        <begin position="307"/>
        <end position="318"/>
    </location>
</feature>
<dbReference type="GO" id="GO:0003676">
    <property type="term" value="F:nucleic acid binding"/>
    <property type="evidence" value="ECO:0007669"/>
    <property type="project" value="InterPro"/>
</dbReference>
<comment type="caution">
    <text evidence="4">The sequence shown here is derived from an EMBL/GenBank/DDBJ whole genome shotgun (WGS) entry which is preliminary data.</text>
</comment>
<dbReference type="Pfam" id="PF02720">
    <property type="entry name" value="DUF222"/>
    <property type="match status" value="1"/>
</dbReference>
<dbReference type="CDD" id="cd00085">
    <property type="entry name" value="HNHc"/>
    <property type="match status" value="1"/>
</dbReference>
<gene>
    <name evidence="4" type="ORF">HD598_000280</name>
</gene>
<dbReference type="RefSeq" id="WP_183663318.1">
    <property type="nucleotide sequence ID" value="NZ_BAAARH010000009.1"/>
</dbReference>
<name>A0A7W8WZ99_9MICC</name>